<comment type="subcellular location">
    <subcellularLocation>
        <location evidence="1">Cell outer membrane</location>
        <topology evidence="1">Multi-pass membrane protein</topology>
    </subcellularLocation>
</comment>
<comment type="caution">
    <text evidence="10">The sequence shown here is derived from an EMBL/GenBank/DDBJ whole genome shotgun (WGS) entry which is preliminary data.</text>
</comment>
<keyword evidence="11" id="KW-1185">Reference proteome</keyword>
<keyword evidence="4" id="KW-0812">Transmembrane</keyword>
<accession>A0A6I4V2I4</accession>
<name>A0A6I4V2I4_9SPHN</name>
<keyword evidence="6" id="KW-0472">Membrane</keyword>
<feature type="compositionally biased region" description="Gly residues" evidence="8">
    <location>
        <begin position="616"/>
        <end position="629"/>
    </location>
</feature>
<evidence type="ECO:0000313" key="11">
    <source>
        <dbReference type="Proteomes" id="UP000471435"/>
    </source>
</evidence>
<evidence type="ECO:0000256" key="8">
    <source>
        <dbReference type="SAM" id="MobiDB-lite"/>
    </source>
</evidence>
<dbReference type="GO" id="GO:0009279">
    <property type="term" value="C:cell outer membrane"/>
    <property type="evidence" value="ECO:0007669"/>
    <property type="project" value="UniProtKB-SubCell"/>
</dbReference>
<feature type="chain" id="PRO_5026135684" evidence="9">
    <location>
        <begin position="21"/>
        <end position="926"/>
    </location>
</feature>
<evidence type="ECO:0000313" key="10">
    <source>
        <dbReference type="EMBL" id="MXP47060.1"/>
    </source>
</evidence>
<feature type="region of interest" description="Disordered" evidence="8">
    <location>
        <begin position="614"/>
        <end position="658"/>
    </location>
</feature>
<keyword evidence="5 9" id="KW-0732">Signal</keyword>
<evidence type="ECO:0000256" key="7">
    <source>
        <dbReference type="ARBA" id="ARBA00023237"/>
    </source>
</evidence>
<dbReference type="InterPro" id="IPR036942">
    <property type="entry name" value="Beta-barrel_TonB_sf"/>
</dbReference>
<evidence type="ECO:0000256" key="9">
    <source>
        <dbReference type="SAM" id="SignalP"/>
    </source>
</evidence>
<evidence type="ECO:0000256" key="3">
    <source>
        <dbReference type="ARBA" id="ARBA00022452"/>
    </source>
</evidence>
<feature type="signal peptide" evidence="9">
    <location>
        <begin position="1"/>
        <end position="20"/>
    </location>
</feature>
<dbReference type="RefSeq" id="WP_160730223.1">
    <property type="nucleotide sequence ID" value="NZ_WTYP01000001.1"/>
</dbReference>
<dbReference type="PANTHER" id="PTHR30069:SF29">
    <property type="entry name" value="HEMOGLOBIN AND HEMOGLOBIN-HAPTOGLOBIN-BINDING PROTEIN 1-RELATED"/>
    <property type="match status" value="1"/>
</dbReference>
<feature type="compositionally biased region" description="Low complexity" evidence="8">
    <location>
        <begin position="753"/>
        <end position="767"/>
    </location>
</feature>
<dbReference type="SUPFAM" id="SSF56935">
    <property type="entry name" value="Porins"/>
    <property type="match status" value="2"/>
</dbReference>
<protein>
    <submittedName>
        <fullName evidence="10">Uncharacterized protein</fullName>
    </submittedName>
</protein>
<dbReference type="Gene3D" id="2.170.130.10">
    <property type="entry name" value="TonB-dependent receptor, plug domain"/>
    <property type="match status" value="1"/>
</dbReference>
<dbReference type="OrthoDB" id="7224136at2"/>
<feature type="region of interest" description="Disordered" evidence="8">
    <location>
        <begin position="733"/>
        <end position="768"/>
    </location>
</feature>
<keyword evidence="2" id="KW-0813">Transport</keyword>
<dbReference type="Gene3D" id="2.40.170.20">
    <property type="entry name" value="TonB-dependent receptor, beta-barrel domain"/>
    <property type="match status" value="2"/>
</dbReference>
<keyword evidence="3" id="KW-1134">Transmembrane beta strand</keyword>
<sequence>MRFTTSASIIALAICAPLSAQESAEGEPLPDASSGDEILVIADRLRGQVDTAQAPILELDEADIAAYGVSSIEDLLAAIEPQTGSSRGRGGGRPVFLVNGIRVGSFREFRSYPPEAIRKVEVLPEETAQKFGFPPDRRVINFLLKDDFSALTAEVEYEQPFDGGYSYNEKELTLLKITGGGRLNLNLEFSDRSLLTEAERGIIQTPGSIPDVPGDPDPAQYRSLIADSANIEATANWAKAFTDSGASLSANGTYERSSSRSLSGLNTVILTAPSGESAVRTLGADNPLVRRSQSDTFSSAASYSRPVGDFQLTATADASYVSSTAKIDRRADTSDLVAAAAAGTLAIDAALPALADPGFDIADTDTYSATSKLTLRGTPVLLPAGELSTTFDLGYDWDRIESEDSRAGSAIQLTRGNINGGINLAVPITSVRDDVLAAVGSVTLNGQAGFNHYSDFGTLYRLTGGVTWAPTDTLDLQATYVWREVPPSLSQLGSPQVETLNVPTFDFATGETSLVTVTSGGNQNLKAETQSDWNFSANWELPFIDGARLRAEYVDNRSSDVSSSFPYLTPDVEAAFPDRVTRDNTGQLIALDQRPVDFFETRTKRLTFGLTLRGSIGSGDRGGRPGSGGPPRASARDGAVRPDRAAEGPRGPVTEEQRERFMQFRERLCADDGDEFLKRVAQALAAGEAPADIPGFDPERLRQMIDRFRSEDGSIDEERLAAFRTRICDSDAFPRADATGDRNGQERAQGQQRSPRGGMPRGLPGRPQGTRYFLNLSHSIELEREILIAENGPLLDLLDGDSLTSSGNPRHSAQLEGGIFSNGYGMRLSARYTGSSRIDGTDGASSTNLFLDDLATLDLRLFADLGTVFKQDEGLLKGMRASFRIDNVFDGRQRVTDSNGQTPIGFQPLLIDPVGRYVGIDLRKLF</sequence>
<feature type="compositionally biased region" description="Basic and acidic residues" evidence="8">
    <location>
        <begin position="733"/>
        <end position="745"/>
    </location>
</feature>
<dbReference type="PANTHER" id="PTHR30069">
    <property type="entry name" value="TONB-DEPENDENT OUTER MEMBRANE RECEPTOR"/>
    <property type="match status" value="1"/>
</dbReference>
<reference evidence="10 11" key="1">
    <citation type="submission" date="2019-12" db="EMBL/GenBank/DDBJ databases">
        <title>Genomic-based taxomic classification of the family Erythrobacteraceae.</title>
        <authorList>
            <person name="Xu L."/>
        </authorList>
    </citation>
    <scope>NUCLEOTIDE SEQUENCE [LARGE SCALE GENOMIC DNA]</scope>
    <source>
        <strain evidence="10 11">SW-109</strain>
    </source>
</reference>
<evidence type="ECO:0000256" key="6">
    <source>
        <dbReference type="ARBA" id="ARBA00023136"/>
    </source>
</evidence>
<dbReference type="GO" id="GO:0015344">
    <property type="term" value="F:siderophore uptake transmembrane transporter activity"/>
    <property type="evidence" value="ECO:0007669"/>
    <property type="project" value="TreeGrafter"/>
</dbReference>
<evidence type="ECO:0000256" key="1">
    <source>
        <dbReference type="ARBA" id="ARBA00004571"/>
    </source>
</evidence>
<evidence type="ECO:0000256" key="4">
    <source>
        <dbReference type="ARBA" id="ARBA00022692"/>
    </source>
</evidence>
<dbReference type="Proteomes" id="UP000471435">
    <property type="component" value="Unassembled WGS sequence"/>
</dbReference>
<feature type="compositionally biased region" description="Basic and acidic residues" evidence="8">
    <location>
        <begin position="634"/>
        <end position="658"/>
    </location>
</feature>
<evidence type="ECO:0000256" key="5">
    <source>
        <dbReference type="ARBA" id="ARBA00022729"/>
    </source>
</evidence>
<dbReference type="InterPro" id="IPR039426">
    <property type="entry name" value="TonB-dep_rcpt-like"/>
</dbReference>
<dbReference type="EMBL" id="WTYP01000001">
    <property type="protein sequence ID" value="MXP47060.1"/>
    <property type="molecule type" value="Genomic_DNA"/>
</dbReference>
<organism evidence="10 11">
    <name type="scientific">Pontixanthobacter luteolus</name>
    <dbReference type="NCBI Taxonomy" id="295089"/>
    <lineage>
        <taxon>Bacteria</taxon>
        <taxon>Pseudomonadati</taxon>
        <taxon>Pseudomonadota</taxon>
        <taxon>Alphaproteobacteria</taxon>
        <taxon>Sphingomonadales</taxon>
        <taxon>Erythrobacteraceae</taxon>
        <taxon>Pontixanthobacter</taxon>
    </lineage>
</organism>
<proteinExistence type="predicted"/>
<keyword evidence="7" id="KW-0998">Cell outer membrane</keyword>
<gene>
    <name evidence="10" type="ORF">GRI43_06615</name>
</gene>
<dbReference type="GO" id="GO:0044718">
    <property type="term" value="P:siderophore transmembrane transport"/>
    <property type="evidence" value="ECO:0007669"/>
    <property type="project" value="TreeGrafter"/>
</dbReference>
<dbReference type="AlphaFoldDB" id="A0A6I4V2I4"/>
<dbReference type="InterPro" id="IPR037066">
    <property type="entry name" value="Plug_dom_sf"/>
</dbReference>
<evidence type="ECO:0000256" key="2">
    <source>
        <dbReference type="ARBA" id="ARBA00022448"/>
    </source>
</evidence>